<dbReference type="PANTHER" id="PTHR41260:SF1">
    <property type="entry name" value="PROTEIN ECSC"/>
    <property type="match status" value="1"/>
</dbReference>
<evidence type="ECO:0000313" key="2">
    <source>
        <dbReference type="Proteomes" id="UP001596549"/>
    </source>
</evidence>
<reference evidence="2" key="1">
    <citation type="journal article" date="2019" name="Int. J. Syst. Evol. Microbiol.">
        <title>The Global Catalogue of Microorganisms (GCM) 10K type strain sequencing project: providing services to taxonomists for standard genome sequencing and annotation.</title>
        <authorList>
            <consortium name="The Broad Institute Genomics Platform"/>
            <consortium name="The Broad Institute Genome Sequencing Center for Infectious Disease"/>
            <person name="Wu L."/>
            <person name="Ma J."/>
        </authorList>
    </citation>
    <scope>NUCLEOTIDE SEQUENCE [LARGE SCALE GENOMIC DNA]</scope>
    <source>
        <strain evidence="2">NBRC 106396</strain>
    </source>
</reference>
<organism evidence="1 2">
    <name type="scientific">Fictibacillus iocasae</name>
    <dbReference type="NCBI Taxonomy" id="2715437"/>
    <lineage>
        <taxon>Bacteria</taxon>
        <taxon>Bacillati</taxon>
        <taxon>Bacillota</taxon>
        <taxon>Bacilli</taxon>
        <taxon>Bacillales</taxon>
        <taxon>Fictibacillaceae</taxon>
        <taxon>Fictibacillus</taxon>
    </lineage>
</organism>
<dbReference type="PANTHER" id="PTHR41260">
    <property type="entry name" value="PROTEIN ECSC"/>
    <property type="match status" value="1"/>
</dbReference>
<gene>
    <name evidence="1" type="ORF">ACFQPF_17185</name>
</gene>
<comment type="caution">
    <text evidence="1">The sequence shown here is derived from an EMBL/GenBank/DDBJ whole genome shotgun (WGS) entry which is preliminary data.</text>
</comment>
<protein>
    <submittedName>
        <fullName evidence="1">EcsC family protein</fullName>
    </submittedName>
</protein>
<dbReference type="EMBL" id="JBHTCP010000051">
    <property type="protein sequence ID" value="MFC7373376.1"/>
    <property type="molecule type" value="Genomic_DNA"/>
</dbReference>
<name>A0ABW2NUY4_9BACL</name>
<dbReference type="Pfam" id="PF12787">
    <property type="entry name" value="EcsC"/>
    <property type="match status" value="1"/>
</dbReference>
<dbReference type="Proteomes" id="UP001596549">
    <property type="component" value="Unassembled WGS sequence"/>
</dbReference>
<dbReference type="InterPro" id="IPR024787">
    <property type="entry name" value="EcsC"/>
</dbReference>
<sequence length="281" mass="32453">MNGTQRDEQVWRDIQEWEHDYFTYEPTDFGRTYDKWLSSQLEKLPSEWGGTVSEWIDASLFHIHALIQNSQFQLDTRKRILSEARTFREDIYEIEDLQKCTIDQLIYMADQEIARNRLTSLAQGGLAGTGGLLLLGSDFPAAVTLGVRSVQSIALHYGFDIQKPAEMMRSLKVFHMATLPKKHQGEKWDELFHELSTTEDHPIFYAGNDEVADINWLSQPLKQGIKALAIVMLRKKLVQGIPLFGMALGAASNYQQSRRITEMAHRFYQKRFLSENRSMTF</sequence>
<accession>A0ABW2NUY4</accession>
<keyword evidence="2" id="KW-1185">Reference proteome</keyword>
<proteinExistence type="predicted"/>
<evidence type="ECO:0000313" key="1">
    <source>
        <dbReference type="EMBL" id="MFC7373376.1"/>
    </source>
</evidence>
<dbReference type="RefSeq" id="WP_379751233.1">
    <property type="nucleotide sequence ID" value="NZ_JBHTCP010000051.1"/>
</dbReference>